<organism evidence="2 3">
    <name type="scientific">Lacticaseibacillus manihotivorans</name>
    <dbReference type="NCBI Taxonomy" id="88233"/>
    <lineage>
        <taxon>Bacteria</taxon>
        <taxon>Bacillati</taxon>
        <taxon>Bacillota</taxon>
        <taxon>Bacilli</taxon>
        <taxon>Lactobacillales</taxon>
        <taxon>Lactobacillaceae</taxon>
        <taxon>Lacticaseibacillus</taxon>
    </lineage>
</organism>
<name>A0A5P8JVE1_9LACO</name>
<keyword evidence="2" id="KW-0614">Plasmid</keyword>
<accession>A0A5P8JVE1</accession>
<dbReference type="InterPro" id="IPR025668">
    <property type="entry name" value="Tnp_DDE_dom"/>
</dbReference>
<sequence length="56" mass="6281">MIRGDSGFAAPKFYEMCDTHGVDFLVRLKANSKLGKLAETALVDCPPKYEESKCWI</sequence>
<reference evidence="2 3" key="1">
    <citation type="submission" date="2019-10" db="EMBL/GenBank/DDBJ databases">
        <title>Genome sequencing of Lactobacillus manihotivorans.</title>
        <authorList>
            <person name="Kim K."/>
        </authorList>
    </citation>
    <scope>NUCLEOTIDE SEQUENCE [LARGE SCALE GENOMIC DNA]</scope>
    <source>
        <strain evidence="2 3">LM010</strain>
        <plasmid evidence="2 3">unnamed1</plasmid>
    </source>
</reference>
<protein>
    <submittedName>
        <fullName evidence="2">Transposase</fullName>
    </submittedName>
</protein>
<feature type="domain" description="Transposase DDE" evidence="1">
    <location>
        <begin position="1"/>
        <end position="52"/>
    </location>
</feature>
<proteinExistence type="predicted"/>
<evidence type="ECO:0000313" key="2">
    <source>
        <dbReference type="EMBL" id="QFQ93103.1"/>
    </source>
</evidence>
<dbReference type="AlphaFoldDB" id="A0A5P8JVE1"/>
<geneLocation type="plasmid" evidence="2 3">
    <name>unnamed1</name>
</geneLocation>
<gene>
    <name evidence="2" type="ORF">LM010_16735</name>
</gene>
<dbReference type="Pfam" id="PF13701">
    <property type="entry name" value="DDE_Tnp_1_4"/>
    <property type="match status" value="1"/>
</dbReference>
<dbReference type="Proteomes" id="UP000388452">
    <property type="component" value="Plasmid unnamed1"/>
</dbReference>
<evidence type="ECO:0000313" key="3">
    <source>
        <dbReference type="Proteomes" id="UP000388452"/>
    </source>
</evidence>
<evidence type="ECO:0000259" key="1">
    <source>
        <dbReference type="Pfam" id="PF13701"/>
    </source>
</evidence>
<dbReference type="EMBL" id="CP045069">
    <property type="protein sequence ID" value="QFQ93103.1"/>
    <property type="molecule type" value="Genomic_DNA"/>
</dbReference>